<proteinExistence type="predicted"/>
<reference evidence="1 2" key="1">
    <citation type="journal article" date="2014" name="Agronomy (Basel)">
        <title>A Draft Genome Sequence for Ensete ventricosum, the Drought-Tolerant Tree Against Hunger.</title>
        <authorList>
            <person name="Harrison J."/>
            <person name="Moore K.A."/>
            <person name="Paszkiewicz K."/>
            <person name="Jones T."/>
            <person name="Grant M."/>
            <person name="Ambacheew D."/>
            <person name="Muzemil S."/>
            <person name="Studholme D.J."/>
        </authorList>
    </citation>
    <scope>NUCLEOTIDE SEQUENCE [LARGE SCALE GENOMIC DNA]</scope>
</reference>
<dbReference type="InterPro" id="IPR019129">
    <property type="entry name" value="Folate-sensitive_fs_Fra10Ac1"/>
</dbReference>
<gene>
    <name evidence="1" type="ORF">B296_00031888</name>
</gene>
<comment type="caution">
    <text evidence="1">The sequence shown here is derived from an EMBL/GenBank/DDBJ whole genome shotgun (WGS) entry which is preliminary data.</text>
</comment>
<sequence length="97" mass="10892">LVCFAQIGLRWRTEKEVVSGKGQFICGNKKCNEKDGLGSYEVNFSYLEAGENKQALVKLVACKGEKDKKGNDIDEEYDKNSNTIKKGLVLYSFVYLS</sequence>
<dbReference type="Proteomes" id="UP000287651">
    <property type="component" value="Unassembled WGS sequence"/>
</dbReference>
<feature type="non-terminal residue" evidence="1">
    <location>
        <position position="1"/>
    </location>
</feature>
<dbReference type="EMBL" id="AMZH03002658">
    <property type="protein sequence ID" value="RRT74829.1"/>
    <property type="molecule type" value="Genomic_DNA"/>
</dbReference>
<dbReference type="AlphaFoldDB" id="A0A427AF24"/>
<evidence type="ECO:0000313" key="1">
    <source>
        <dbReference type="EMBL" id="RRT74829.1"/>
    </source>
</evidence>
<dbReference type="Pfam" id="PF09725">
    <property type="entry name" value="Fra10Ac1"/>
    <property type="match status" value="1"/>
</dbReference>
<protein>
    <submittedName>
        <fullName evidence="1">Uncharacterized protein</fullName>
    </submittedName>
</protein>
<accession>A0A427AF24</accession>
<name>A0A427AF24_ENSVE</name>
<organism evidence="1 2">
    <name type="scientific">Ensete ventricosum</name>
    <name type="common">Abyssinian banana</name>
    <name type="synonym">Musa ensete</name>
    <dbReference type="NCBI Taxonomy" id="4639"/>
    <lineage>
        <taxon>Eukaryota</taxon>
        <taxon>Viridiplantae</taxon>
        <taxon>Streptophyta</taxon>
        <taxon>Embryophyta</taxon>
        <taxon>Tracheophyta</taxon>
        <taxon>Spermatophyta</taxon>
        <taxon>Magnoliopsida</taxon>
        <taxon>Liliopsida</taxon>
        <taxon>Zingiberales</taxon>
        <taxon>Musaceae</taxon>
        <taxon>Ensete</taxon>
    </lineage>
</organism>
<evidence type="ECO:0000313" key="2">
    <source>
        <dbReference type="Proteomes" id="UP000287651"/>
    </source>
</evidence>